<feature type="compositionally biased region" description="Basic and acidic residues" evidence="1">
    <location>
        <begin position="142"/>
        <end position="153"/>
    </location>
</feature>
<evidence type="ECO:0000256" key="1">
    <source>
        <dbReference type="SAM" id="MobiDB-lite"/>
    </source>
</evidence>
<feature type="signal peptide" evidence="2">
    <location>
        <begin position="1"/>
        <end position="19"/>
    </location>
</feature>
<comment type="caution">
    <text evidence="3">The sequence shown here is derived from an EMBL/GenBank/DDBJ whole genome shotgun (WGS) entry which is preliminary data.</text>
</comment>
<organism evidence="3 4">
    <name type="scientific">Batrachochytrium salamandrivorans</name>
    <dbReference type="NCBI Taxonomy" id="1357716"/>
    <lineage>
        <taxon>Eukaryota</taxon>
        <taxon>Fungi</taxon>
        <taxon>Fungi incertae sedis</taxon>
        <taxon>Chytridiomycota</taxon>
        <taxon>Chytridiomycota incertae sedis</taxon>
        <taxon>Chytridiomycetes</taxon>
        <taxon>Rhizophydiales</taxon>
        <taxon>Rhizophydiales incertae sedis</taxon>
        <taxon>Batrachochytrium</taxon>
    </lineage>
</organism>
<feature type="compositionally biased region" description="Basic and acidic residues" evidence="1">
    <location>
        <begin position="191"/>
        <end position="211"/>
    </location>
</feature>
<evidence type="ECO:0000313" key="4">
    <source>
        <dbReference type="Proteomes" id="UP001648503"/>
    </source>
</evidence>
<accession>A0ABQ8FLJ3</accession>
<feature type="compositionally biased region" description="Basic and acidic residues" evidence="1">
    <location>
        <begin position="269"/>
        <end position="280"/>
    </location>
</feature>
<sequence>MKLQGVFMIMPLLAVAASGNTIPSTDSYDVQQLEKRGDNDPDINESAVEELKAKLMEEYEAKKKAHSDLFSKYSVMIEEQERLRKQQDQVKIDLQNEIDKDKEKESVGPHNSLGNPRGNKRIFANGDDGSEELSNSLQVGHMLKDFFEDKTNGPEESTSSSEDPYGLKHTVAEDGKEGLVESSGSFGTPYEHQRKIEEIKESNQEPLKIQDEVTSGDSSNKRLPEKQAQAAVKPSSMPQVRMVDINPILKPLKMPRDRSHGTKTGAKQANDDQQRVAEPIRKKHWLKRV</sequence>
<evidence type="ECO:0000256" key="2">
    <source>
        <dbReference type="SAM" id="SignalP"/>
    </source>
</evidence>
<name>A0ABQ8FLJ3_9FUNG</name>
<keyword evidence="2" id="KW-0732">Signal</keyword>
<feature type="chain" id="PRO_5047051337" evidence="2">
    <location>
        <begin position="20"/>
        <end position="289"/>
    </location>
</feature>
<dbReference type="Proteomes" id="UP001648503">
    <property type="component" value="Unassembled WGS sequence"/>
</dbReference>
<reference evidence="3 4" key="1">
    <citation type="submission" date="2021-02" db="EMBL/GenBank/DDBJ databases">
        <title>Variation within the Batrachochytrium salamandrivorans European outbreak.</title>
        <authorList>
            <person name="Kelly M."/>
            <person name="Pasmans F."/>
            <person name="Shea T.P."/>
            <person name="Munoz J.F."/>
            <person name="Carranza S."/>
            <person name="Cuomo C.A."/>
            <person name="Martel A."/>
        </authorList>
    </citation>
    <scope>NUCLEOTIDE SEQUENCE [LARGE SCALE GENOMIC DNA]</scope>
    <source>
        <strain evidence="3 4">AMFP18/2</strain>
    </source>
</reference>
<dbReference type="EMBL" id="JAFCIX010000093">
    <property type="protein sequence ID" value="KAH6598905.1"/>
    <property type="molecule type" value="Genomic_DNA"/>
</dbReference>
<evidence type="ECO:0000313" key="3">
    <source>
        <dbReference type="EMBL" id="KAH6598905.1"/>
    </source>
</evidence>
<keyword evidence="4" id="KW-1185">Reference proteome</keyword>
<feature type="region of interest" description="Disordered" evidence="1">
    <location>
        <begin position="95"/>
        <end position="289"/>
    </location>
</feature>
<proteinExistence type="predicted"/>
<protein>
    <submittedName>
        <fullName evidence="3">Uncharacterized protein</fullName>
    </submittedName>
</protein>
<gene>
    <name evidence="3" type="ORF">BASA50_003412</name>
</gene>
<feature type="compositionally biased region" description="Basic and acidic residues" evidence="1">
    <location>
        <begin position="170"/>
        <end position="179"/>
    </location>
</feature>
<feature type="compositionally biased region" description="Basic and acidic residues" evidence="1">
    <location>
        <begin position="97"/>
        <end position="107"/>
    </location>
</feature>